<dbReference type="SUPFAM" id="SSF90123">
    <property type="entry name" value="ABC transporter transmembrane region"/>
    <property type="match status" value="1"/>
</dbReference>
<keyword evidence="4 5" id="KW-0472">Membrane</keyword>
<evidence type="ECO:0000256" key="1">
    <source>
        <dbReference type="ARBA" id="ARBA00004141"/>
    </source>
</evidence>
<dbReference type="PROSITE" id="PS50929">
    <property type="entry name" value="ABC_TM1F"/>
    <property type="match status" value="1"/>
</dbReference>
<dbReference type="GO" id="GO:0016020">
    <property type="term" value="C:membrane"/>
    <property type="evidence" value="ECO:0007669"/>
    <property type="project" value="UniProtKB-SubCell"/>
</dbReference>
<protein>
    <submittedName>
        <fullName evidence="8">ABC transmembrane type-1 domain-containing protein</fullName>
    </submittedName>
</protein>
<name>A0A914D159_9BILA</name>
<evidence type="ECO:0000313" key="8">
    <source>
        <dbReference type="WBParaSite" id="ACRNAN_scaffold17258.g21754.t1"/>
    </source>
</evidence>
<evidence type="ECO:0000259" key="6">
    <source>
        <dbReference type="PROSITE" id="PS50929"/>
    </source>
</evidence>
<keyword evidence="2 5" id="KW-0812">Transmembrane</keyword>
<reference evidence="8" key="1">
    <citation type="submission" date="2022-11" db="UniProtKB">
        <authorList>
            <consortium name="WormBaseParasite"/>
        </authorList>
    </citation>
    <scope>IDENTIFICATION</scope>
</reference>
<feature type="transmembrane region" description="Helical" evidence="5">
    <location>
        <begin position="57"/>
        <end position="75"/>
    </location>
</feature>
<accession>A0A914D159</accession>
<evidence type="ECO:0000256" key="3">
    <source>
        <dbReference type="ARBA" id="ARBA00022989"/>
    </source>
</evidence>
<dbReference type="GO" id="GO:0140359">
    <property type="term" value="F:ABC-type transporter activity"/>
    <property type="evidence" value="ECO:0007669"/>
    <property type="project" value="InterPro"/>
</dbReference>
<feature type="transmembrane region" description="Helical" evidence="5">
    <location>
        <begin position="175"/>
        <end position="203"/>
    </location>
</feature>
<dbReference type="WBParaSite" id="ACRNAN_scaffold17258.g21754.t1">
    <property type="protein sequence ID" value="ACRNAN_scaffold17258.g21754.t1"/>
    <property type="gene ID" value="ACRNAN_scaffold17258.g21754"/>
</dbReference>
<evidence type="ECO:0000256" key="5">
    <source>
        <dbReference type="SAM" id="Phobius"/>
    </source>
</evidence>
<dbReference type="Proteomes" id="UP000887540">
    <property type="component" value="Unplaced"/>
</dbReference>
<comment type="subcellular location">
    <subcellularLocation>
        <location evidence="1">Membrane</location>
        <topology evidence="1">Multi-pass membrane protein</topology>
    </subcellularLocation>
</comment>
<evidence type="ECO:0000256" key="4">
    <source>
        <dbReference type="ARBA" id="ARBA00023136"/>
    </source>
</evidence>
<dbReference type="GO" id="GO:0005524">
    <property type="term" value="F:ATP binding"/>
    <property type="evidence" value="ECO:0007669"/>
    <property type="project" value="InterPro"/>
</dbReference>
<dbReference type="InterPro" id="IPR036640">
    <property type="entry name" value="ABC1_TM_sf"/>
</dbReference>
<sequence>MAYFRTLIYFEAANSVEFQKNMTTLETGLSDSVGNFIRTSVQLGTCLGVAYWRSWQLALPLTGLVIFVIVWTELLTCPLSKFMGRENLSSKRAKDFMEERVDGIHIVQAFNAGEFEVSTYRGYLKKASKAFYIMNFISGISLCVVYVSIFIYFFLGTWYGAYLYNLKIITKPGDILVPITAIVISAYPSATIKTNFLAMLSAIKAYKKIKRTLGSSMIYP</sequence>
<evidence type="ECO:0000313" key="7">
    <source>
        <dbReference type="Proteomes" id="UP000887540"/>
    </source>
</evidence>
<dbReference type="InterPro" id="IPR011527">
    <property type="entry name" value="ABC1_TM_dom"/>
</dbReference>
<keyword evidence="7" id="KW-1185">Reference proteome</keyword>
<evidence type="ECO:0000256" key="2">
    <source>
        <dbReference type="ARBA" id="ARBA00022692"/>
    </source>
</evidence>
<keyword evidence="3 5" id="KW-1133">Transmembrane helix</keyword>
<dbReference type="InterPro" id="IPR039421">
    <property type="entry name" value="Type_1_exporter"/>
</dbReference>
<feature type="transmembrane region" description="Helical" evidence="5">
    <location>
        <begin position="130"/>
        <end position="155"/>
    </location>
</feature>
<feature type="domain" description="ABC transmembrane type-1" evidence="6">
    <location>
        <begin position="18"/>
        <end position="170"/>
    </location>
</feature>
<organism evidence="7 8">
    <name type="scientific">Acrobeloides nanus</name>
    <dbReference type="NCBI Taxonomy" id="290746"/>
    <lineage>
        <taxon>Eukaryota</taxon>
        <taxon>Metazoa</taxon>
        <taxon>Ecdysozoa</taxon>
        <taxon>Nematoda</taxon>
        <taxon>Chromadorea</taxon>
        <taxon>Rhabditida</taxon>
        <taxon>Tylenchina</taxon>
        <taxon>Cephalobomorpha</taxon>
        <taxon>Cephaloboidea</taxon>
        <taxon>Cephalobidae</taxon>
        <taxon>Acrobeloides</taxon>
    </lineage>
</organism>
<dbReference type="PANTHER" id="PTHR43394">
    <property type="entry name" value="ATP-DEPENDENT PERMEASE MDL1, MITOCHONDRIAL"/>
    <property type="match status" value="1"/>
</dbReference>
<proteinExistence type="predicted"/>
<dbReference type="Gene3D" id="1.20.1560.10">
    <property type="entry name" value="ABC transporter type 1, transmembrane domain"/>
    <property type="match status" value="1"/>
</dbReference>
<dbReference type="AlphaFoldDB" id="A0A914D159"/>
<dbReference type="Pfam" id="PF00664">
    <property type="entry name" value="ABC_membrane"/>
    <property type="match status" value="1"/>
</dbReference>